<evidence type="ECO:0000313" key="2">
    <source>
        <dbReference type="Proteomes" id="UP000071778"/>
    </source>
</evidence>
<proteinExistence type="predicted"/>
<sequence length="115" mass="12745">MQTTASDDRYTTSRIRLGRDQATMFYATRGTVIVAEQGNILICESANQWLGLTAAVQSLIGTGECHALQRDGWLRLQAVGQESADGLVIAEMPSTALPIWLRCWHWLNTTPPLKE</sequence>
<evidence type="ECO:0000313" key="1">
    <source>
        <dbReference type="EMBL" id="AMP10902.1"/>
    </source>
</evidence>
<dbReference type="RefSeq" id="WP_061537333.1">
    <property type="nucleotide sequence ID" value="NZ_CP013233.1"/>
</dbReference>
<accession>A0A127PT56</accession>
<protein>
    <submittedName>
        <fullName evidence="1">Uncharacterized protein</fullName>
    </submittedName>
</protein>
<dbReference type="PATRIC" id="fig|279058.17.peg.3475"/>
<dbReference type="AlphaFoldDB" id="A0A127PT56"/>
<reference evidence="1 2" key="1">
    <citation type="submission" date="2015-11" db="EMBL/GenBank/DDBJ databases">
        <title>Exploring the genomic traits of fungus-feeding bacterial genus Collimonas.</title>
        <authorList>
            <person name="Song C."/>
            <person name="Schmidt R."/>
            <person name="de Jager V."/>
            <person name="Krzyzanowska D."/>
            <person name="Jongedijk E."/>
            <person name="Cankar K."/>
            <person name="Beekwilder J."/>
            <person name="van Veen A."/>
            <person name="de Boer W."/>
            <person name="van Veen J.A."/>
            <person name="Garbeva P."/>
        </authorList>
    </citation>
    <scope>NUCLEOTIDE SEQUENCE [LARGE SCALE GENOMIC DNA]</scope>
    <source>
        <strain evidence="1 2">Ter282</strain>
    </source>
</reference>
<keyword evidence="2" id="KW-1185">Reference proteome</keyword>
<dbReference type="EMBL" id="CP013235">
    <property type="protein sequence ID" value="AMP10902.1"/>
    <property type="molecule type" value="Genomic_DNA"/>
</dbReference>
<gene>
    <name evidence="1" type="ORF">CAter282_3197</name>
</gene>
<organism evidence="1 2">
    <name type="scientific">Collimonas arenae</name>
    <dbReference type="NCBI Taxonomy" id="279058"/>
    <lineage>
        <taxon>Bacteria</taxon>
        <taxon>Pseudomonadati</taxon>
        <taxon>Pseudomonadota</taxon>
        <taxon>Betaproteobacteria</taxon>
        <taxon>Burkholderiales</taxon>
        <taxon>Oxalobacteraceae</taxon>
        <taxon>Collimonas</taxon>
    </lineage>
</organism>
<dbReference type="Proteomes" id="UP000071778">
    <property type="component" value="Chromosome"/>
</dbReference>
<name>A0A127PT56_9BURK</name>
<dbReference type="OrthoDB" id="8777697at2"/>